<evidence type="ECO:0000313" key="2">
    <source>
        <dbReference type="EMBL" id="AXH66649.1"/>
    </source>
</evidence>
<evidence type="ECO:0000259" key="1">
    <source>
        <dbReference type="Pfam" id="PF10138"/>
    </source>
</evidence>
<organism evidence="2 3">
    <name type="scientific">Streptomyces phage Starbow</name>
    <dbReference type="NCBI Taxonomy" id="2283266"/>
    <lineage>
        <taxon>Viruses</taxon>
        <taxon>Duplodnaviria</taxon>
        <taxon>Heunggongvirae</taxon>
        <taxon>Uroviricota</taxon>
        <taxon>Caudoviricetes</taxon>
        <taxon>Stanwilliamsviridae</taxon>
        <taxon>Boydwoodruffvirinae</taxon>
        <taxon>Karimacvirus</taxon>
        <taxon>Karimacvirus karimac</taxon>
        <taxon>Streptomyces virus Karimac</taxon>
    </lineage>
</organism>
<reference evidence="2 3" key="1">
    <citation type="submission" date="2018-07" db="EMBL/GenBank/DDBJ databases">
        <authorList>
            <person name="Boyd E.M."/>
            <person name="Barkley D.B."/>
            <person name="Naeem H."/>
            <person name="Vanhorne R."/>
            <person name="Nayek S."/>
            <person name="Layton S.R."/>
            <person name="Hughes L.E."/>
            <person name="Garlena R.A."/>
            <person name="Russell D.A."/>
            <person name="Pope W.H."/>
            <person name="Jacobs-Sera D."/>
            <person name="Hatfull G.F."/>
        </authorList>
    </citation>
    <scope>NUCLEOTIDE SEQUENCE [LARGE SCALE GENOMIC DNA]</scope>
</reference>
<dbReference type="Pfam" id="PF10138">
    <property type="entry name" value="vWA-TerF-like"/>
    <property type="match status" value="1"/>
</dbReference>
<evidence type="ECO:0000313" key="3">
    <source>
        <dbReference type="Proteomes" id="UP000259040"/>
    </source>
</evidence>
<feature type="domain" description="vWA found in TerF C terminus" evidence="1">
    <location>
        <begin position="68"/>
        <end position="263"/>
    </location>
</feature>
<dbReference type="InterPro" id="IPR036465">
    <property type="entry name" value="vWFA_dom_sf"/>
</dbReference>
<dbReference type="Proteomes" id="UP000259040">
    <property type="component" value="Segment"/>
</dbReference>
<dbReference type="SUPFAM" id="SSF53300">
    <property type="entry name" value="vWA-like"/>
    <property type="match status" value="1"/>
</dbReference>
<dbReference type="InterPro" id="IPR019303">
    <property type="entry name" value="vWA_TerF_C"/>
</dbReference>
<sequence length="264" mass="28531">MGIFSRKVKPAFVPAQNLSAKKTVTLTPIVSGQPAANVSLIKQNGVSFEKKVESAVKLQKDAGVANRFDVIGLIDESYSMDYLFANGTVQTISERVLAWTAGVDADGMAPVGGFANGFQWHGEIDLTNVMGCASGWGCWGGTDLAAGLREAFEVAKGADNPVYLFIVTDGAPNDRQAVIDLIAQMSEYPIFIKIVLVGDDPQGKKFVEYLDDLEKHEPGRRLFDNTDAQHIRDASRVSDDDFNKAMTEEVPSAIDAMRQAGLVV</sequence>
<accession>A0A345M828</accession>
<proteinExistence type="predicted"/>
<gene>
    <name evidence="2" type="primary">171</name>
    <name evidence="2" type="ORF">SEA_STARBOW_171</name>
</gene>
<name>A0A345M828_9CAUD</name>
<dbReference type="Gene3D" id="3.40.50.410">
    <property type="entry name" value="von Willebrand factor, type A domain"/>
    <property type="match status" value="1"/>
</dbReference>
<dbReference type="EMBL" id="MH576964">
    <property type="protein sequence ID" value="AXH66649.1"/>
    <property type="molecule type" value="Genomic_DNA"/>
</dbReference>
<protein>
    <recommendedName>
        <fullName evidence="1">vWA found in TerF C terminus domain-containing protein</fullName>
    </recommendedName>
</protein>